<evidence type="ECO:0000313" key="1">
    <source>
        <dbReference type="EMBL" id="MYM85007.1"/>
    </source>
</evidence>
<accession>A0A6L8MSH6</accession>
<dbReference type="Proteomes" id="UP000474565">
    <property type="component" value="Unassembled WGS sequence"/>
</dbReference>
<dbReference type="Gene3D" id="3.10.310.30">
    <property type="match status" value="1"/>
</dbReference>
<gene>
    <name evidence="1" type="ORF">GTP44_24050</name>
</gene>
<evidence type="ECO:0000313" key="2">
    <source>
        <dbReference type="Proteomes" id="UP000474565"/>
    </source>
</evidence>
<name>A0A6L8MSH6_9BURK</name>
<organism evidence="1 2">
    <name type="scientific">Duganella lactea</name>
    <dbReference type="NCBI Taxonomy" id="2692173"/>
    <lineage>
        <taxon>Bacteria</taxon>
        <taxon>Pseudomonadati</taxon>
        <taxon>Pseudomonadota</taxon>
        <taxon>Betaproteobacteria</taxon>
        <taxon>Burkholderiales</taxon>
        <taxon>Oxalobacteraceae</taxon>
        <taxon>Telluria group</taxon>
        <taxon>Duganella</taxon>
    </lineage>
</organism>
<reference evidence="1 2" key="1">
    <citation type="submission" date="2019-12" db="EMBL/GenBank/DDBJ databases">
        <title>Novel species isolated from a subtropical stream in China.</title>
        <authorList>
            <person name="Lu H."/>
        </authorList>
    </citation>
    <scope>NUCLEOTIDE SEQUENCE [LARGE SCALE GENOMIC DNA]</scope>
    <source>
        <strain evidence="1 2">FT50W</strain>
    </source>
</reference>
<dbReference type="AlphaFoldDB" id="A0A6L8MSH6"/>
<sequence>MGYDIVNGDADGLCALHMLRLATPAQRTLITGVKRDVALLERVPPAPGLDLLVLDISLDTNHAALRRLLDDGARVQWYDHHSADLAPSHPGLHLVHDGAPDVCTSVLVDRQQGGRHRPWAVVAAFGDNLAPTARALAAAHGIGSAECATLAQLGHILNYNAYGETEADLHIAPAALYQALHVCPRPADFVHGALYQRLEAGYRDDCARLQGLAPHWQRHGNSVYLLPAEAWARRASGVLANRLAASTPGASCAVVLTRRDGDYVISVRSAQPATHSASALCRQFDGGGGRAAAAGVNRLPAAELARFIACFDTYFSGTPGHEQAA</sequence>
<dbReference type="SUPFAM" id="SSF64182">
    <property type="entry name" value="DHH phosphoesterases"/>
    <property type="match status" value="1"/>
</dbReference>
<protein>
    <recommendedName>
        <fullName evidence="3">Acetyltransferase</fullName>
    </recommendedName>
</protein>
<dbReference type="EMBL" id="WWCP01000046">
    <property type="protein sequence ID" value="MYM85007.1"/>
    <property type="molecule type" value="Genomic_DNA"/>
</dbReference>
<evidence type="ECO:0008006" key="3">
    <source>
        <dbReference type="Google" id="ProtNLM"/>
    </source>
</evidence>
<comment type="caution">
    <text evidence="1">The sequence shown here is derived from an EMBL/GenBank/DDBJ whole genome shotgun (WGS) entry which is preliminary data.</text>
</comment>
<dbReference type="RefSeq" id="WP_161021408.1">
    <property type="nucleotide sequence ID" value="NZ_WWCP01000046.1"/>
</dbReference>
<dbReference type="InterPro" id="IPR038763">
    <property type="entry name" value="DHH_sf"/>
</dbReference>
<proteinExistence type="predicted"/>